<dbReference type="SMART" id="SM01043">
    <property type="entry name" value="BTAD"/>
    <property type="match status" value="1"/>
</dbReference>
<evidence type="ECO:0000256" key="3">
    <source>
        <dbReference type="ARBA" id="ARBA00023015"/>
    </source>
</evidence>
<evidence type="ECO:0000256" key="7">
    <source>
        <dbReference type="SAM" id="MobiDB-lite"/>
    </source>
</evidence>
<dbReference type="Gene3D" id="1.25.40.10">
    <property type="entry name" value="Tetratricopeptide repeat domain"/>
    <property type="match status" value="3"/>
</dbReference>
<accession>A0ABY6PNW7</accession>
<dbReference type="InterPro" id="IPR005158">
    <property type="entry name" value="BTAD"/>
</dbReference>
<comment type="similarity">
    <text evidence="1">Belongs to the AfsR/DnrI/RedD regulatory family.</text>
</comment>
<evidence type="ECO:0000256" key="5">
    <source>
        <dbReference type="ARBA" id="ARBA00023163"/>
    </source>
</evidence>
<keyword evidence="4 6" id="KW-0238">DNA-binding</keyword>
<dbReference type="Proteomes" id="UP001164963">
    <property type="component" value="Chromosome"/>
</dbReference>
<evidence type="ECO:0000256" key="4">
    <source>
        <dbReference type="ARBA" id="ARBA00023125"/>
    </source>
</evidence>
<feature type="region of interest" description="Disordered" evidence="7">
    <location>
        <begin position="235"/>
        <end position="258"/>
    </location>
</feature>
<evidence type="ECO:0000256" key="2">
    <source>
        <dbReference type="ARBA" id="ARBA00023012"/>
    </source>
</evidence>
<dbReference type="Pfam" id="PF13424">
    <property type="entry name" value="TPR_12"/>
    <property type="match status" value="1"/>
</dbReference>
<dbReference type="Gene3D" id="1.10.10.10">
    <property type="entry name" value="Winged helix-like DNA-binding domain superfamily/Winged helix DNA-binding domain"/>
    <property type="match status" value="2"/>
</dbReference>
<dbReference type="SUPFAM" id="SSF48452">
    <property type="entry name" value="TPR-like"/>
    <property type="match status" value="3"/>
</dbReference>
<dbReference type="SUPFAM" id="SSF52540">
    <property type="entry name" value="P-loop containing nucleoside triphosphate hydrolases"/>
    <property type="match status" value="1"/>
</dbReference>
<feature type="domain" description="OmpR/PhoB-type" evidence="8">
    <location>
        <begin position="1"/>
        <end position="83"/>
    </location>
</feature>
<dbReference type="SMART" id="SM00028">
    <property type="entry name" value="TPR"/>
    <property type="match status" value="5"/>
</dbReference>
<dbReference type="InterPro" id="IPR027417">
    <property type="entry name" value="P-loop_NTPase"/>
</dbReference>
<evidence type="ECO:0000256" key="1">
    <source>
        <dbReference type="ARBA" id="ARBA00005820"/>
    </source>
</evidence>
<gene>
    <name evidence="9" type="ORF">NEH16_06765</name>
</gene>
<keyword evidence="5" id="KW-0804">Transcription</keyword>
<reference evidence="9" key="1">
    <citation type="journal article" date="2022" name="Front. Microbiol.">
        <title>Mirubactin C rescues the lethal effect of cell wall biosynthesis mutations in Bacillus subtilis.</title>
        <authorList>
            <person name="Kepplinger B."/>
            <person name="Wen X."/>
            <person name="Tyler A.R."/>
            <person name="Kim B.Y."/>
            <person name="Brown J."/>
            <person name="Banks P."/>
            <person name="Dashti Y."/>
            <person name="Mackenzie E.S."/>
            <person name="Wills C."/>
            <person name="Kawai Y."/>
            <person name="Waldron K.J."/>
            <person name="Allenby N.E.E."/>
            <person name="Wu L.J."/>
            <person name="Hall M.J."/>
            <person name="Errington J."/>
        </authorList>
    </citation>
    <scope>NUCLEOTIDE SEQUENCE</scope>
    <source>
        <strain evidence="9">MDA8-470</strain>
    </source>
</reference>
<dbReference type="Pfam" id="PF13181">
    <property type="entry name" value="TPR_8"/>
    <property type="match status" value="1"/>
</dbReference>
<evidence type="ECO:0000259" key="8">
    <source>
        <dbReference type="PROSITE" id="PS51755"/>
    </source>
</evidence>
<evidence type="ECO:0000313" key="9">
    <source>
        <dbReference type="EMBL" id="UZK53893.1"/>
    </source>
</evidence>
<keyword evidence="10" id="KW-1185">Reference proteome</keyword>
<dbReference type="PANTHER" id="PTHR35807">
    <property type="entry name" value="TRANSCRIPTIONAL REGULATOR REDD-RELATED"/>
    <property type="match status" value="1"/>
</dbReference>
<proteinExistence type="inferred from homology"/>
<dbReference type="InterPro" id="IPR051677">
    <property type="entry name" value="AfsR-DnrI-RedD_regulator"/>
</dbReference>
<dbReference type="PANTHER" id="PTHR35807:SF1">
    <property type="entry name" value="TRANSCRIPTIONAL REGULATOR REDD"/>
    <property type="match status" value="1"/>
</dbReference>
<dbReference type="Gene3D" id="3.40.50.300">
    <property type="entry name" value="P-loop containing nucleotide triphosphate hydrolases"/>
    <property type="match status" value="1"/>
</dbReference>
<dbReference type="Pfam" id="PF03704">
    <property type="entry name" value="BTAD"/>
    <property type="match status" value="1"/>
</dbReference>
<dbReference type="Pfam" id="PF00486">
    <property type="entry name" value="Trans_reg_C"/>
    <property type="match status" value="1"/>
</dbReference>
<feature type="DNA-binding region" description="OmpR/PhoB-type" evidence="6">
    <location>
        <begin position="1"/>
        <end position="83"/>
    </location>
</feature>
<dbReference type="PROSITE" id="PS51755">
    <property type="entry name" value="OMPR_PHOB"/>
    <property type="match status" value="1"/>
</dbReference>
<dbReference type="PRINTS" id="PR00364">
    <property type="entry name" value="DISEASERSIST"/>
</dbReference>
<dbReference type="RefSeq" id="WP_265540100.1">
    <property type="nucleotide sequence ID" value="NZ_CP098740.1"/>
</dbReference>
<dbReference type="CDD" id="cd15831">
    <property type="entry name" value="BTAD"/>
    <property type="match status" value="1"/>
</dbReference>
<dbReference type="InterPro" id="IPR016032">
    <property type="entry name" value="Sig_transdc_resp-reg_C-effctor"/>
</dbReference>
<keyword evidence="2" id="KW-0902">Two-component regulatory system</keyword>
<dbReference type="InterPro" id="IPR036388">
    <property type="entry name" value="WH-like_DNA-bd_sf"/>
</dbReference>
<evidence type="ECO:0000313" key="10">
    <source>
        <dbReference type="Proteomes" id="UP001164963"/>
    </source>
</evidence>
<keyword evidence="3" id="KW-0805">Transcription regulation</keyword>
<dbReference type="InterPro" id="IPR011990">
    <property type="entry name" value="TPR-like_helical_dom_sf"/>
</dbReference>
<feature type="compositionally biased region" description="Pro residues" evidence="7">
    <location>
        <begin position="243"/>
        <end position="258"/>
    </location>
</feature>
<dbReference type="SMART" id="SM00862">
    <property type="entry name" value="Trans_reg_C"/>
    <property type="match status" value="1"/>
</dbReference>
<name>A0ABY6PNW7_9ACTN</name>
<dbReference type="InterPro" id="IPR019734">
    <property type="entry name" value="TPR_rpt"/>
</dbReference>
<dbReference type="InterPro" id="IPR001867">
    <property type="entry name" value="OmpR/PhoB-type_DNA-bd"/>
</dbReference>
<protein>
    <submittedName>
        <fullName evidence="9">Tetratricopeptide repeat protein</fullName>
    </submittedName>
</protein>
<organism evidence="9 10">
    <name type="scientific">Streptomyces drozdowiczii</name>
    <dbReference type="NCBI Taxonomy" id="202862"/>
    <lineage>
        <taxon>Bacteria</taxon>
        <taxon>Bacillati</taxon>
        <taxon>Actinomycetota</taxon>
        <taxon>Actinomycetes</taxon>
        <taxon>Kitasatosporales</taxon>
        <taxon>Streptomycetaceae</taxon>
        <taxon>Streptomyces</taxon>
    </lineage>
</organism>
<sequence>MEGWSNGVRLKLGGVIQERVLATLLLDPGKVLPVTRLVEAAWDEDPPATASHQVRKAVADLRKRIPGGVDVLFTDGPGYRLELEEGQSDLAEFGMLVQAAKSAAAGQRLSEAAEILRSALMLWRGSVLSGTGGPVIEAAATTIEERRLGVWEEYLALRLSLGESAELIPDLRALTAQHPLRETLRGQLMLALYRSGRQAEALEEYGKVRELLVEELGVDPGPQLGKLYEGILRESPELGGPEPAAPPPPAAAAPLPAEPPCTLPYDLADFTGREVELAELMRRATHKGEQGPRIVALDGMGGSGKTSLAVRAAYRLVGEYPDGQLHIDLRGYTPGDQPVSTGTALDGLLRALGIPGDRIPDDTAGRTALWRATLAGKRLLILLDNAAEAAGVRPLLPTGSGCLVILTSRSRLIDLDGVDWISLGVMSPRESAALVAETLGTERVAAEPEAAAELARLCDHLPLALRIATARLRNRPRWTLRYLAERLRDETRRLDEFSAGARSVSATLRLSYQALDEESRTAFRILSLHPGGDINVHAAAALLGCGIWDAEDVLERLLDVHLLRQPDIGLYSFHDLVRSFAQSLFDADDPSGEEAVVAVERLLCYYLTATEAACDVLYPGRRHRPTGIEKSSADLPDLGDAELAQTWFTQEQDALLAAVNLAERRGLHRYVVCLSRNLVFQLNARGNLEEFGAVGRASVASAKRLGDLALLGASLSNLGVACWRLGRFEEGLEAAREGLDVAARIGDRHTEAHSEGTLGQFHSLLGNFPEALTHLQRAISYERELGVPRAEADSLTLLSTLYEQWGRHEEAKAAALRAIELQTGLGQFENQFTAFTDLAFAYAGLGLWEDAALSLDRARARLDEGADPGNVAVTLALSADVDEHLGRPARVPDLAEQALELVASNASPLRRAKVENIVGRLRRRQGERVAARELHSNARELAASMSYRIEEAYALSGLADAAGDEADIAGHRAAAEKLFERMGVAPDRRRR</sequence>
<dbReference type="EMBL" id="CP098740">
    <property type="protein sequence ID" value="UZK53893.1"/>
    <property type="molecule type" value="Genomic_DNA"/>
</dbReference>
<evidence type="ECO:0000256" key="6">
    <source>
        <dbReference type="PROSITE-ProRule" id="PRU01091"/>
    </source>
</evidence>
<dbReference type="SUPFAM" id="SSF46894">
    <property type="entry name" value="C-terminal effector domain of the bipartite response regulators"/>
    <property type="match status" value="1"/>
</dbReference>